<dbReference type="InParanoid" id="W3WSI2"/>
<dbReference type="HOGENOM" id="CLU_1949567_0_0_1"/>
<evidence type="ECO:0000313" key="4">
    <source>
        <dbReference type="Proteomes" id="UP000030651"/>
    </source>
</evidence>
<accession>W3WSI2</accession>
<organism evidence="3 4">
    <name type="scientific">Pestalotiopsis fici (strain W106-1 / CGMCC3.15140)</name>
    <dbReference type="NCBI Taxonomy" id="1229662"/>
    <lineage>
        <taxon>Eukaryota</taxon>
        <taxon>Fungi</taxon>
        <taxon>Dikarya</taxon>
        <taxon>Ascomycota</taxon>
        <taxon>Pezizomycotina</taxon>
        <taxon>Sordariomycetes</taxon>
        <taxon>Xylariomycetidae</taxon>
        <taxon>Amphisphaeriales</taxon>
        <taxon>Sporocadaceae</taxon>
        <taxon>Pestalotiopsis</taxon>
    </lineage>
</organism>
<dbReference type="PANTHER" id="PTHR21713">
    <property type="entry name" value="NASCENT POLYPEPTIDE ASSOCIATED COMPLEX ALPHA SUBUNIT-RELATED"/>
    <property type="match status" value="1"/>
</dbReference>
<dbReference type="Gene3D" id="1.10.8.10">
    <property type="entry name" value="DNA helicase RuvA subunit, C-terminal domain"/>
    <property type="match status" value="1"/>
</dbReference>
<dbReference type="STRING" id="1229662.W3WSI2"/>
<feature type="region of interest" description="Disordered" evidence="1">
    <location>
        <begin position="47"/>
        <end position="71"/>
    </location>
</feature>
<protein>
    <recommendedName>
        <fullName evidence="2">Nascent polypeptide-associated complex subunit alpha-like UBA domain-containing protein</fullName>
    </recommendedName>
</protein>
<evidence type="ECO:0000259" key="2">
    <source>
        <dbReference type="Pfam" id="PF19026"/>
    </source>
</evidence>
<dbReference type="InterPro" id="IPR016641">
    <property type="entry name" value="EGD2/NACA0like"/>
</dbReference>
<dbReference type="InterPro" id="IPR044034">
    <property type="entry name" value="NAC-like_UBA"/>
</dbReference>
<dbReference type="KEGG" id="pfy:PFICI_12146"/>
<dbReference type="EMBL" id="KI912117">
    <property type="protein sequence ID" value="ETS76759.1"/>
    <property type="molecule type" value="Genomic_DNA"/>
</dbReference>
<dbReference type="Pfam" id="PF19026">
    <property type="entry name" value="UBA_HYPK"/>
    <property type="match status" value="1"/>
</dbReference>
<keyword evidence="4" id="KW-1185">Reference proteome</keyword>
<sequence length="129" mass="14102">MSDLSNILKIKDKPSFNIKSTISQDRTNTEKQHQLLLTALERRPKTTQLKGGRFEKGIGKRDKGASSSNSIAKNSLSSILNVPDKPKIEIPDKDVELVMDQAGVSRNAAIEALEQNDGDIVNAIMSISV</sequence>
<dbReference type="GO" id="GO:0005854">
    <property type="term" value="C:nascent polypeptide-associated complex"/>
    <property type="evidence" value="ECO:0007669"/>
    <property type="project" value="InterPro"/>
</dbReference>
<dbReference type="CDD" id="cd14358">
    <property type="entry name" value="UBA_NAC_euk"/>
    <property type="match status" value="1"/>
</dbReference>
<dbReference type="AlphaFoldDB" id="W3WSI2"/>
<evidence type="ECO:0000313" key="3">
    <source>
        <dbReference type="EMBL" id="ETS76759.1"/>
    </source>
</evidence>
<dbReference type="GeneID" id="19277159"/>
<gene>
    <name evidence="3" type="ORF">PFICI_12146</name>
</gene>
<dbReference type="Proteomes" id="UP000030651">
    <property type="component" value="Unassembled WGS sequence"/>
</dbReference>
<proteinExistence type="predicted"/>
<feature type="domain" description="Nascent polypeptide-associated complex subunit alpha-like UBA" evidence="2">
    <location>
        <begin position="88"/>
        <end position="127"/>
    </location>
</feature>
<dbReference type="RefSeq" id="XP_007838918.1">
    <property type="nucleotide sequence ID" value="XM_007840727.1"/>
</dbReference>
<evidence type="ECO:0000256" key="1">
    <source>
        <dbReference type="SAM" id="MobiDB-lite"/>
    </source>
</evidence>
<dbReference type="OrthoDB" id="3169036at2759"/>
<reference evidence="4" key="1">
    <citation type="journal article" date="2015" name="BMC Genomics">
        <title>Genomic and transcriptomic analysis of the endophytic fungus Pestalotiopsis fici reveals its lifestyle and high potential for synthesis of natural products.</title>
        <authorList>
            <person name="Wang X."/>
            <person name="Zhang X."/>
            <person name="Liu L."/>
            <person name="Xiang M."/>
            <person name="Wang W."/>
            <person name="Sun X."/>
            <person name="Che Y."/>
            <person name="Guo L."/>
            <person name="Liu G."/>
            <person name="Guo L."/>
            <person name="Wang C."/>
            <person name="Yin W.B."/>
            <person name="Stadler M."/>
            <person name="Zhang X."/>
            <person name="Liu X."/>
        </authorList>
    </citation>
    <scope>NUCLEOTIDE SEQUENCE [LARGE SCALE GENOMIC DNA]</scope>
    <source>
        <strain evidence="4">W106-1 / CGMCC3.15140</strain>
    </source>
</reference>
<feature type="compositionally biased region" description="Basic and acidic residues" evidence="1">
    <location>
        <begin position="52"/>
        <end position="64"/>
    </location>
</feature>
<name>W3WSI2_PESFW</name>